<evidence type="ECO:0000313" key="2">
    <source>
        <dbReference type="EMBL" id="GAA0654593.1"/>
    </source>
</evidence>
<feature type="transmembrane region" description="Helical" evidence="1">
    <location>
        <begin position="12"/>
        <end position="31"/>
    </location>
</feature>
<proteinExistence type="predicted"/>
<keyword evidence="1" id="KW-0472">Membrane</keyword>
<gene>
    <name evidence="2" type="ORF">GCM10009019_17780</name>
</gene>
<dbReference type="RefSeq" id="WP_227260402.1">
    <property type="nucleotide sequence ID" value="NZ_BAAADU010000002.1"/>
</dbReference>
<dbReference type="Proteomes" id="UP001500194">
    <property type="component" value="Unassembled WGS sequence"/>
</dbReference>
<evidence type="ECO:0000256" key="1">
    <source>
        <dbReference type="SAM" id="Phobius"/>
    </source>
</evidence>
<sequence>MDRGRAIYRFAELYVATLVFAALLTAGWLALPNIAGAPELAGVWFAVGGFGMLVLLLIVFGYLTR</sequence>
<comment type="caution">
    <text evidence="2">The sequence shown here is derived from an EMBL/GenBank/DDBJ whole genome shotgun (WGS) entry which is preliminary data.</text>
</comment>
<dbReference type="GeneID" id="68573546"/>
<evidence type="ECO:0000313" key="3">
    <source>
        <dbReference type="Proteomes" id="UP001500194"/>
    </source>
</evidence>
<name>A0AAV3T2Z8_9EURY</name>
<reference evidence="2 3" key="1">
    <citation type="journal article" date="2019" name="Int. J. Syst. Evol. Microbiol.">
        <title>The Global Catalogue of Microorganisms (GCM) 10K type strain sequencing project: providing services to taxonomists for standard genome sequencing and annotation.</title>
        <authorList>
            <consortium name="The Broad Institute Genomics Platform"/>
            <consortium name="The Broad Institute Genome Sequencing Center for Infectious Disease"/>
            <person name="Wu L."/>
            <person name="Ma J."/>
        </authorList>
    </citation>
    <scope>NUCLEOTIDE SEQUENCE [LARGE SCALE GENOMIC DNA]</scope>
    <source>
        <strain evidence="2 3">JCM 16327</strain>
    </source>
</reference>
<feature type="transmembrane region" description="Helical" evidence="1">
    <location>
        <begin position="43"/>
        <end position="63"/>
    </location>
</feature>
<keyword evidence="1" id="KW-0812">Transmembrane</keyword>
<keyword evidence="1" id="KW-1133">Transmembrane helix</keyword>
<protein>
    <submittedName>
        <fullName evidence="2">Uncharacterized protein</fullName>
    </submittedName>
</protein>
<dbReference type="AlphaFoldDB" id="A0AAV3T2Z8"/>
<dbReference type="EMBL" id="BAAADU010000002">
    <property type="protein sequence ID" value="GAA0654593.1"/>
    <property type="molecule type" value="Genomic_DNA"/>
</dbReference>
<keyword evidence="3" id="KW-1185">Reference proteome</keyword>
<accession>A0AAV3T2Z8</accession>
<organism evidence="2 3">
    <name type="scientific">Salarchaeum japonicum</name>
    <dbReference type="NCBI Taxonomy" id="555573"/>
    <lineage>
        <taxon>Archaea</taxon>
        <taxon>Methanobacteriati</taxon>
        <taxon>Methanobacteriota</taxon>
        <taxon>Stenosarchaea group</taxon>
        <taxon>Halobacteria</taxon>
        <taxon>Halobacteriales</taxon>
        <taxon>Halobacteriaceae</taxon>
    </lineage>
</organism>